<dbReference type="EMBL" id="GBXM01044255">
    <property type="protein sequence ID" value="JAH64322.1"/>
    <property type="molecule type" value="Transcribed_RNA"/>
</dbReference>
<protein>
    <submittedName>
        <fullName evidence="1">Uncharacterized protein</fullName>
    </submittedName>
</protein>
<proteinExistence type="predicted"/>
<dbReference type="AlphaFoldDB" id="A0A0E9UEW7"/>
<reference evidence="1" key="1">
    <citation type="submission" date="2014-11" db="EMBL/GenBank/DDBJ databases">
        <authorList>
            <person name="Amaro Gonzalez C."/>
        </authorList>
    </citation>
    <scope>NUCLEOTIDE SEQUENCE</scope>
</reference>
<reference evidence="1" key="2">
    <citation type="journal article" date="2015" name="Fish Shellfish Immunol.">
        <title>Early steps in the European eel (Anguilla anguilla)-Vibrio vulnificus interaction in the gills: Role of the RtxA13 toxin.</title>
        <authorList>
            <person name="Callol A."/>
            <person name="Pajuelo D."/>
            <person name="Ebbesson L."/>
            <person name="Teles M."/>
            <person name="MacKenzie S."/>
            <person name="Amaro C."/>
        </authorList>
    </citation>
    <scope>NUCLEOTIDE SEQUENCE</scope>
</reference>
<organism evidence="1">
    <name type="scientific">Anguilla anguilla</name>
    <name type="common">European freshwater eel</name>
    <name type="synonym">Muraena anguilla</name>
    <dbReference type="NCBI Taxonomy" id="7936"/>
    <lineage>
        <taxon>Eukaryota</taxon>
        <taxon>Metazoa</taxon>
        <taxon>Chordata</taxon>
        <taxon>Craniata</taxon>
        <taxon>Vertebrata</taxon>
        <taxon>Euteleostomi</taxon>
        <taxon>Actinopterygii</taxon>
        <taxon>Neopterygii</taxon>
        <taxon>Teleostei</taxon>
        <taxon>Anguilliformes</taxon>
        <taxon>Anguillidae</taxon>
        <taxon>Anguilla</taxon>
    </lineage>
</organism>
<sequence length="58" mass="6895">MMMNIIGHSTLGEKTEKKLKLKILKKYFPHSVKIYIYIYGRVSARRDFTRSCMLSLKK</sequence>
<evidence type="ECO:0000313" key="1">
    <source>
        <dbReference type="EMBL" id="JAH64322.1"/>
    </source>
</evidence>
<name>A0A0E9UEW7_ANGAN</name>
<accession>A0A0E9UEW7</accession>